<evidence type="ECO:0000313" key="1">
    <source>
        <dbReference type="EMBL" id="GKT31331.1"/>
    </source>
</evidence>
<name>A0ABQ5KFM3_9EUKA</name>
<comment type="caution">
    <text evidence="1">The sequence shown here is derived from an EMBL/GenBank/DDBJ whole genome shotgun (WGS) entry which is preliminary data.</text>
</comment>
<dbReference type="EMBL" id="BQXS01002045">
    <property type="protein sequence ID" value="GKT31331.1"/>
    <property type="molecule type" value="Genomic_DNA"/>
</dbReference>
<protein>
    <submittedName>
        <fullName evidence="1">Uncharacterized protein</fullName>
    </submittedName>
</protein>
<feature type="non-terminal residue" evidence="1">
    <location>
        <position position="124"/>
    </location>
</feature>
<organism evidence="1 2">
    <name type="scientific">Aduncisulcus paluster</name>
    <dbReference type="NCBI Taxonomy" id="2918883"/>
    <lineage>
        <taxon>Eukaryota</taxon>
        <taxon>Metamonada</taxon>
        <taxon>Carpediemonas-like organisms</taxon>
        <taxon>Aduncisulcus</taxon>
    </lineage>
</organism>
<gene>
    <name evidence="1" type="ORF">ADUPG1_001976</name>
</gene>
<reference evidence="1" key="1">
    <citation type="submission" date="2022-03" db="EMBL/GenBank/DDBJ databases">
        <title>Draft genome sequence of Aduncisulcus paluster, a free-living microaerophilic Fornicata.</title>
        <authorList>
            <person name="Yuyama I."/>
            <person name="Kume K."/>
            <person name="Tamura T."/>
            <person name="Inagaki Y."/>
            <person name="Hashimoto T."/>
        </authorList>
    </citation>
    <scope>NUCLEOTIDE SEQUENCE</scope>
    <source>
        <strain evidence="1">NY0171</strain>
    </source>
</reference>
<accession>A0ABQ5KFM3</accession>
<dbReference type="Proteomes" id="UP001057375">
    <property type="component" value="Unassembled WGS sequence"/>
</dbReference>
<proteinExistence type="predicted"/>
<keyword evidence="2" id="KW-1185">Reference proteome</keyword>
<sequence length="124" mass="13567">MRNPASLPRNPKPELIPRVSRLTNVFRYMETASQRKPPTMQSWNIQALPCGLRQKGTFSCGAKHEATLIPLLVESALHAQGSFGTEVTIKDFTVVTNSINDTYGSTLIKAEVGPQGTGFAKHTL</sequence>
<evidence type="ECO:0000313" key="2">
    <source>
        <dbReference type="Proteomes" id="UP001057375"/>
    </source>
</evidence>